<proteinExistence type="predicted"/>
<dbReference type="PANTHER" id="PTHR36456:SF1">
    <property type="entry name" value="UPF0232 PROTEIN SCO3875"/>
    <property type="match status" value="1"/>
</dbReference>
<dbReference type="Proteomes" id="UP000028984">
    <property type="component" value="Unassembled WGS sequence"/>
</dbReference>
<dbReference type="Pfam" id="PF05258">
    <property type="entry name" value="DciA"/>
    <property type="match status" value="1"/>
</dbReference>
<name>A0A087CPC2_9BIFI</name>
<evidence type="ECO:0000313" key="2">
    <source>
        <dbReference type="Proteomes" id="UP000028984"/>
    </source>
</evidence>
<keyword evidence="2" id="KW-1185">Reference proteome</keyword>
<sequence length="156" mass="17415">MTPPVAFALHLDQTKLAAEVFEQISHRGALLKDRRRRREEAVENFGKPGRDPIELGDVMSTIAGDGVWSMNLKLAQLRTHWDQVVGEGVAKHTAVADFTNGVLTIRAESTIWATQLTYLIPQLTETIRGNLKGLTINEIRVTGPAVGYSRKWARRK</sequence>
<organism evidence="1 2">
    <name type="scientific">Bifidobacterium reuteri DSM 23975</name>
    <dbReference type="NCBI Taxonomy" id="1437610"/>
    <lineage>
        <taxon>Bacteria</taxon>
        <taxon>Bacillati</taxon>
        <taxon>Actinomycetota</taxon>
        <taxon>Actinomycetes</taxon>
        <taxon>Bifidobacteriales</taxon>
        <taxon>Bifidobacteriaceae</taxon>
        <taxon>Bifidobacterium</taxon>
    </lineage>
</organism>
<dbReference type="InterPro" id="IPR007922">
    <property type="entry name" value="DciA-like"/>
</dbReference>
<dbReference type="AlphaFoldDB" id="A0A087CPC2"/>
<dbReference type="EMBL" id="JGZK01000010">
    <property type="protein sequence ID" value="KFI85122.1"/>
    <property type="molecule type" value="Genomic_DNA"/>
</dbReference>
<evidence type="ECO:0000313" key="1">
    <source>
        <dbReference type="EMBL" id="KFI85122.1"/>
    </source>
</evidence>
<reference evidence="1 2" key="1">
    <citation type="submission" date="2014-03" db="EMBL/GenBank/DDBJ databases">
        <title>Genomics of Bifidobacteria.</title>
        <authorList>
            <person name="Ventura M."/>
            <person name="Milani C."/>
            <person name="Lugli G.A."/>
        </authorList>
    </citation>
    <scope>NUCLEOTIDE SEQUENCE [LARGE SCALE GENOMIC DNA]</scope>
    <source>
        <strain evidence="1 2">DSM 23975</strain>
    </source>
</reference>
<gene>
    <name evidence="1" type="ORF">BREU_1942</name>
</gene>
<dbReference type="PANTHER" id="PTHR36456">
    <property type="entry name" value="UPF0232 PROTEIN SCO3875"/>
    <property type="match status" value="1"/>
</dbReference>
<comment type="caution">
    <text evidence="1">The sequence shown here is derived from an EMBL/GenBank/DDBJ whole genome shotgun (WGS) entry which is preliminary data.</text>
</comment>
<accession>A0A087CPC2</accession>
<protein>
    <submittedName>
        <fullName evidence="1">Zn-ribbon-containing, possibly RNA-binding protein and derivative</fullName>
    </submittedName>
</protein>
<dbReference type="RefSeq" id="WP_044089256.1">
    <property type="nucleotide sequence ID" value="NZ_JDUW01000007.1"/>
</dbReference>
<dbReference type="eggNOG" id="COG5512">
    <property type="taxonomic scope" value="Bacteria"/>
</dbReference>
<dbReference type="STRING" id="1437610.BREU_1942"/>
<dbReference type="OrthoDB" id="5516926at2"/>